<dbReference type="Pfam" id="PF03125">
    <property type="entry name" value="Sre"/>
    <property type="match status" value="1"/>
</dbReference>
<dbReference type="GO" id="GO:0007606">
    <property type="term" value="P:sensory perception of chemical stimulus"/>
    <property type="evidence" value="ECO:0007669"/>
    <property type="project" value="InterPro"/>
</dbReference>
<evidence type="ECO:0000256" key="1">
    <source>
        <dbReference type="ARBA" id="ARBA00006803"/>
    </source>
</evidence>
<evidence type="ECO:0000313" key="3">
    <source>
        <dbReference type="EMBL" id="CAD2176653.1"/>
    </source>
</evidence>
<protein>
    <submittedName>
        <fullName evidence="3">Uncharacterized protein</fullName>
    </submittedName>
</protein>
<dbReference type="Proteomes" id="UP000580250">
    <property type="component" value="Unassembled WGS sequence"/>
</dbReference>
<feature type="transmembrane region" description="Helical" evidence="2">
    <location>
        <begin position="70"/>
        <end position="92"/>
    </location>
</feature>
<dbReference type="InterPro" id="IPR004151">
    <property type="entry name" value="7TM_GPCR_serpentine_rcpt_Sre"/>
</dbReference>
<sequence length="146" mass="17094">MYKKYLNNKSNPKNNYTLNERYRQLENVYTGKQLAPSFYFQFINILSTSILVVIINFLQNEVMNNVICFYLVILAICKLGIEITVITFHPVLNKNLNKIITTIINFIKCGRSSRVDVERQTVITLQQIVASKEQDLHFEMLGQLWK</sequence>
<keyword evidence="2" id="KW-0812">Transmembrane</keyword>
<evidence type="ECO:0000313" key="4">
    <source>
        <dbReference type="Proteomes" id="UP000580250"/>
    </source>
</evidence>
<name>A0A6V7VP17_MELEN</name>
<reference evidence="3 4" key="1">
    <citation type="submission" date="2020-08" db="EMBL/GenBank/DDBJ databases">
        <authorList>
            <person name="Koutsovoulos G."/>
            <person name="Danchin GJ E."/>
        </authorList>
    </citation>
    <scope>NUCLEOTIDE SEQUENCE [LARGE SCALE GENOMIC DNA]</scope>
</reference>
<keyword evidence="2" id="KW-1133">Transmembrane helix</keyword>
<comment type="caution">
    <text evidence="3">The sequence shown here is derived from an EMBL/GenBank/DDBJ whole genome shotgun (WGS) entry which is preliminary data.</text>
</comment>
<accession>A0A6V7VP17</accession>
<dbReference type="OrthoDB" id="5900617at2759"/>
<dbReference type="GO" id="GO:0016020">
    <property type="term" value="C:membrane"/>
    <property type="evidence" value="ECO:0007669"/>
    <property type="project" value="InterPro"/>
</dbReference>
<proteinExistence type="inferred from homology"/>
<keyword evidence="2" id="KW-0472">Membrane</keyword>
<organism evidence="3 4">
    <name type="scientific">Meloidogyne enterolobii</name>
    <name type="common">Root-knot nematode worm</name>
    <name type="synonym">Meloidogyne mayaguensis</name>
    <dbReference type="NCBI Taxonomy" id="390850"/>
    <lineage>
        <taxon>Eukaryota</taxon>
        <taxon>Metazoa</taxon>
        <taxon>Ecdysozoa</taxon>
        <taxon>Nematoda</taxon>
        <taxon>Chromadorea</taxon>
        <taxon>Rhabditida</taxon>
        <taxon>Tylenchina</taxon>
        <taxon>Tylenchomorpha</taxon>
        <taxon>Tylenchoidea</taxon>
        <taxon>Meloidogynidae</taxon>
        <taxon>Meloidogyninae</taxon>
        <taxon>Meloidogyne</taxon>
    </lineage>
</organism>
<dbReference type="EMBL" id="CAJEWN010000281">
    <property type="protein sequence ID" value="CAD2176653.1"/>
    <property type="molecule type" value="Genomic_DNA"/>
</dbReference>
<feature type="transmembrane region" description="Helical" evidence="2">
    <location>
        <begin position="38"/>
        <end position="58"/>
    </location>
</feature>
<dbReference type="AlphaFoldDB" id="A0A6V7VP17"/>
<comment type="similarity">
    <text evidence="1">Belongs to the nematode receptor-like protein sre family.</text>
</comment>
<gene>
    <name evidence="3" type="ORF">MENT_LOCUS28478</name>
</gene>
<evidence type="ECO:0000256" key="2">
    <source>
        <dbReference type="SAM" id="Phobius"/>
    </source>
</evidence>